<dbReference type="GO" id="GO:0003700">
    <property type="term" value="F:DNA-binding transcription factor activity"/>
    <property type="evidence" value="ECO:0007669"/>
    <property type="project" value="InterPro"/>
</dbReference>
<dbReference type="Proteomes" id="UP000320580">
    <property type="component" value="Chromosome"/>
</dbReference>
<reference evidence="7 8" key="1">
    <citation type="submission" date="2019-07" db="EMBL/GenBank/DDBJ databases">
        <authorList>
            <person name="Zhu P."/>
        </authorList>
    </citation>
    <scope>NUCLEOTIDE SEQUENCE [LARGE SCALE GENOMIC DNA]</scope>
    <source>
        <strain evidence="7 8">SSL-25</strain>
    </source>
</reference>
<gene>
    <name evidence="7" type="ORF">FQU76_19010</name>
</gene>
<feature type="region of interest" description="Disordered" evidence="5">
    <location>
        <begin position="245"/>
        <end position="266"/>
    </location>
</feature>
<dbReference type="PANTHER" id="PTHR30346">
    <property type="entry name" value="TRANSCRIPTIONAL DUAL REGULATOR HCAR-RELATED"/>
    <property type="match status" value="1"/>
</dbReference>
<feature type="domain" description="HTH lysR-type" evidence="6">
    <location>
        <begin position="1"/>
        <end position="59"/>
    </location>
</feature>
<evidence type="ECO:0000256" key="5">
    <source>
        <dbReference type="SAM" id="MobiDB-lite"/>
    </source>
</evidence>
<dbReference type="InterPro" id="IPR036388">
    <property type="entry name" value="WH-like_DNA-bd_sf"/>
</dbReference>
<dbReference type="KEGG" id="sqz:FQU76_19010"/>
<evidence type="ECO:0000256" key="2">
    <source>
        <dbReference type="ARBA" id="ARBA00023015"/>
    </source>
</evidence>
<dbReference type="SUPFAM" id="SSF53850">
    <property type="entry name" value="Periplasmic binding protein-like II"/>
    <property type="match status" value="1"/>
</dbReference>
<dbReference type="PANTHER" id="PTHR30346:SF0">
    <property type="entry name" value="HCA OPERON TRANSCRIPTIONAL ACTIVATOR HCAR"/>
    <property type="match status" value="1"/>
</dbReference>
<keyword evidence="4" id="KW-0804">Transcription</keyword>
<dbReference type="InterPro" id="IPR005119">
    <property type="entry name" value="LysR_subst-bd"/>
</dbReference>
<keyword evidence="8" id="KW-1185">Reference proteome</keyword>
<dbReference type="PROSITE" id="PS50931">
    <property type="entry name" value="HTH_LYSR"/>
    <property type="match status" value="1"/>
</dbReference>
<proteinExistence type="inferred from homology"/>
<keyword evidence="3" id="KW-0238">DNA-binding</keyword>
<keyword evidence="2" id="KW-0805">Transcription regulation</keyword>
<dbReference type="InterPro" id="IPR000847">
    <property type="entry name" value="LysR_HTH_N"/>
</dbReference>
<dbReference type="GO" id="GO:0032993">
    <property type="term" value="C:protein-DNA complex"/>
    <property type="evidence" value="ECO:0007669"/>
    <property type="project" value="TreeGrafter"/>
</dbReference>
<dbReference type="EMBL" id="CP042266">
    <property type="protein sequence ID" value="QDY78238.1"/>
    <property type="molecule type" value="Genomic_DNA"/>
</dbReference>
<name>A0A5B8IHU9_9ACTN</name>
<accession>A0A5B8IHU9</accession>
<dbReference type="AlphaFoldDB" id="A0A5B8IHU9"/>
<dbReference type="InterPro" id="IPR036390">
    <property type="entry name" value="WH_DNA-bd_sf"/>
</dbReference>
<evidence type="ECO:0000256" key="3">
    <source>
        <dbReference type="ARBA" id="ARBA00023125"/>
    </source>
</evidence>
<protein>
    <submittedName>
        <fullName evidence="7">LysR family transcriptional regulator</fullName>
    </submittedName>
</protein>
<evidence type="ECO:0000313" key="8">
    <source>
        <dbReference type="Proteomes" id="UP000320580"/>
    </source>
</evidence>
<dbReference type="FunFam" id="1.10.10.10:FF:000001">
    <property type="entry name" value="LysR family transcriptional regulator"/>
    <property type="match status" value="1"/>
</dbReference>
<dbReference type="CDD" id="cd08414">
    <property type="entry name" value="PBP2_LTTR_aromatics_like"/>
    <property type="match status" value="1"/>
</dbReference>
<sequence length="334" mass="35961">MDLIRHVQCFVAVAEELHFGRAAQRLGMAQPPLSQRVQRLERELGVRLFDRTTRQVTLTKSGTLLLTEARNLLASAEALTATARHVREGRSGLVRAALSPDIAGETVAAVLDGFAERGHGVELELHELSTAEQVDRLARHELDVGLIRHPCDVTGLELGPVLRHDLGVLLPHDAPAAGFEVVPLAALAGYELILFPRELAPAVYDDLLTTCARHGLTPQAVRHGQGASFTRGLLLSRRAVAFAPRTESAPSPSSSPFPSSSPSPETVWRPLAGAPLAWRHSAAWPRGRGEDAGVRAFADTVTEALGRTAASESDTAVPMPSHPLHLRPAAEYWI</sequence>
<organism evidence="7 8">
    <name type="scientific">Streptomyces qinzhouensis</name>
    <dbReference type="NCBI Taxonomy" id="2599401"/>
    <lineage>
        <taxon>Bacteria</taxon>
        <taxon>Bacillati</taxon>
        <taxon>Actinomycetota</taxon>
        <taxon>Actinomycetes</taxon>
        <taxon>Kitasatosporales</taxon>
        <taxon>Streptomycetaceae</taxon>
        <taxon>Streptomyces</taxon>
    </lineage>
</organism>
<dbReference type="PRINTS" id="PR00039">
    <property type="entry name" value="HTHLYSR"/>
</dbReference>
<evidence type="ECO:0000313" key="7">
    <source>
        <dbReference type="EMBL" id="QDY78238.1"/>
    </source>
</evidence>
<comment type="similarity">
    <text evidence="1">Belongs to the LysR transcriptional regulatory family.</text>
</comment>
<dbReference type="Pfam" id="PF03466">
    <property type="entry name" value="LysR_substrate"/>
    <property type="match status" value="1"/>
</dbReference>
<dbReference type="Pfam" id="PF00126">
    <property type="entry name" value="HTH_1"/>
    <property type="match status" value="1"/>
</dbReference>
<dbReference type="Gene3D" id="1.10.10.10">
    <property type="entry name" value="Winged helix-like DNA-binding domain superfamily/Winged helix DNA-binding domain"/>
    <property type="match status" value="1"/>
</dbReference>
<evidence type="ECO:0000259" key="6">
    <source>
        <dbReference type="PROSITE" id="PS50931"/>
    </source>
</evidence>
<dbReference type="SUPFAM" id="SSF46785">
    <property type="entry name" value="Winged helix' DNA-binding domain"/>
    <property type="match status" value="1"/>
</dbReference>
<dbReference type="Gene3D" id="3.40.190.10">
    <property type="entry name" value="Periplasmic binding protein-like II"/>
    <property type="match status" value="2"/>
</dbReference>
<dbReference type="OrthoDB" id="3176554at2"/>
<dbReference type="RefSeq" id="WP_146481557.1">
    <property type="nucleotide sequence ID" value="NZ_CP042266.1"/>
</dbReference>
<evidence type="ECO:0000256" key="4">
    <source>
        <dbReference type="ARBA" id="ARBA00023163"/>
    </source>
</evidence>
<evidence type="ECO:0000256" key="1">
    <source>
        <dbReference type="ARBA" id="ARBA00009437"/>
    </source>
</evidence>
<dbReference type="GO" id="GO:0003677">
    <property type="term" value="F:DNA binding"/>
    <property type="evidence" value="ECO:0007669"/>
    <property type="project" value="UniProtKB-KW"/>
</dbReference>